<evidence type="ECO:0000256" key="5">
    <source>
        <dbReference type="ARBA" id="ARBA00023242"/>
    </source>
</evidence>
<comment type="subcellular location">
    <subcellularLocation>
        <location evidence="1">Nucleus</location>
    </subcellularLocation>
</comment>
<organism evidence="7 8">
    <name type="scientific">Pseudoneurospora amorphoporcata</name>
    <dbReference type="NCBI Taxonomy" id="241081"/>
    <lineage>
        <taxon>Eukaryota</taxon>
        <taxon>Fungi</taxon>
        <taxon>Dikarya</taxon>
        <taxon>Ascomycota</taxon>
        <taxon>Pezizomycotina</taxon>
        <taxon>Sordariomycetes</taxon>
        <taxon>Sordariomycetidae</taxon>
        <taxon>Sordariales</taxon>
        <taxon>Sordariaceae</taxon>
        <taxon>Pseudoneurospora</taxon>
    </lineage>
</organism>
<gene>
    <name evidence="7" type="ORF">QBC32DRAFT_371528</name>
</gene>
<dbReference type="EMBL" id="MU859160">
    <property type="protein sequence ID" value="KAK3951001.1"/>
    <property type="molecule type" value="Genomic_DNA"/>
</dbReference>
<reference evidence="7" key="1">
    <citation type="journal article" date="2023" name="Mol. Phylogenet. Evol.">
        <title>Genome-scale phylogeny and comparative genomics of the fungal order Sordariales.</title>
        <authorList>
            <person name="Hensen N."/>
            <person name="Bonometti L."/>
            <person name="Westerberg I."/>
            <person name="Brannstrom I.O."/>
            <person name="Guillou S."/>
            <person name="Cros-Aarteil S."/>
            <person name="Calhoun S."/>
            <person name="Haridas S."/>
            <person name="Kuo A."/>
            <person name="Mondo S."/>
            <person name="Pangilinan J."/>
            <person name="Riley R."/>
            <person name="LaButti K."/>
            <person name="Andreopoulos B."/>
            <person name="Lipzen A."/>
            <person name="Chen C."/>
            <person name="Yan M."/>
            <person name="Daum C."/>
            <person name="Ng V."/>
            <person name="Clum A."/>
            <person name="Steindorff A."/>
            <person name="Ohm R.A."/>
            <person name="Martin F."/>
            <person name="Silar P."/>
            <person name="Natvig D.O."/>
            <person name="Lalanne C."/>
            <person name="Gautier V."/>
            <person name="Ament-Velasquez S.L."/>
            <person name="Kruys A."/>
            <person name="Hutchinson M.I."/>
            <person name="Powell A.J."/>
            <person name="Barry K."/>
            <person name="Miller A.N."/>
            <person name="Grigoriev I.V."/>
            <person name="Debuchy R."/>
            <person name="Gladieux P."/>
            <person name="Hiltunen Thoren M."/>
            <person name="Johannesson H."/>
        </authorList>
    </citation>
    <scope>NUCLEOTIDE SEQUENCE</scope>
    <source>
        <strain evidence="7">CBS 626.80</strain>
    </source>
</reference>
<evidence type="ECO:0008006" key="9">
    <source>
        <dbReference type="Google" id="ProtNLM"/>
    </source>
</evidence>
<keyword evidence="5" id="KW-0539">Nucleus</keyword>
<dbReference type="PANTHER" id="PTHR47338:SF20">
    <property type="entry name" value="ZN(II)2CYS6 TRANSCRIPTION FACTOR (EUROFUNG)"/>
    <property type="match status" value="1"/>
</dbReference>
<dbReference type="PANTHER" id="PTHR47338">
    <property type="entry name" value="ZN(II)2CYS6 TRANSCRIPTION FACTOR (EUROFUNG)-RELATED"/>
    <property type="match status" value="1"/>
</dbReference>
<keyword evidence="2" id="KW-0479">Metal-binding</keyword>
<protein>
    <recommendedName>
        <fullName evidence="9">Transcription factor domain-containing protein</fullName>
    </recommendedName>
</protein>
<keyword evidence="4" id="KW-0804">Transcription</keyword>
<dbReference type="Proteomes" id="UP001303222">
    <property type="component" value="Unassembled WGS sequence"/>
</dbReference>
<evidence type="ECO:0000256" key="2">
    <source>
        <dbReference type="ARBA" id="ARBA00022723"/>
    </source>
</evidence>
<name>A0AAN6NSD7_9PEZI</name>
<evidence type="ECO:0000313" key="8">
    <source>
        <dbReference type="Proteomes" id="UP001303222"/>
    </source>
</evidence>
<keyword evidence="3" id="KW-0805">Transcription regulation</keyword>
<feature type="compositionally biased region" description="Low complexity" evidence="6">
    <location>
        <begin position="1"/>
        <end position="13"/>
    </location>
</feature>
<reference evidence="7" key="2">
    <citation type="submission" date="2023-06" db="EMBL/GenBank/DDBJ databases">
        <authorList>
            <consortium name="Lawrence Berkeley National Laboratory"/>
            <person name="Mondo S.J."/>
            <person name="Hensen N."/>
            <person name="Bonometti L."/>
            <person name="Westerberg I."/>
            <person name="Brannstrom I.O."/>
            <person name="Guillou S."/>
            <person name="Cros-Aarteil S."/>
            <person name="Calhoun S."/>
            <person name="Haridas S."/>
            <person name="Kuo A."/>
            <person name="Pangilinan J."/>
            <person name="Riley R."/>
            <person name="Labutti K."/>
            <person name="Andreopoulos B."/>
            <person name="Lipzen A."/>
            <person name="Chen C."/>
            <person name="Yanf M."/>
            <person name="Daum C."/>
            <person name="Ng V."/>
            <person name="Clum A."/>
            <person name="Steindorff A."/>
            <person name="Ohm R."/>
            <person name="Martin F."/>
            <person name="Silar P."/>
            <person name="Natvig D."/>
            <person name="Lalanne C."/>
            <person name="Gautier V."/>
            <person name="Ament-Velasquez S.L."/>
            <person name="Kruys A."/>
            <person name="Hutchinson M.I."/>
            <person name="Powell A.J."/>
            <person name="Barry K."/>
            <person name="Miller A.N."/>
            <person name="Grigoriev I.V."/>
            <person name="Debuchy R."/>
            <person name="Gladieux P."/>
            <person name="Thoren M.H."/>
            <person name="Johannesson H."/>
        </authorList>
    </citation>
    <scope>NUCLEOTIDE SEQUENCE</scope>
    <source>
        <strain evidence="7">CBS 626.80</strain>
    </source>
</reference>
<dbReference type="CDD" id="cd12148">
    <property type="entry name" value="fungal_TF_MHR"/>
    <property type="match status" value="1"/>
</dbReference>
<evidence type="ECO:0000256" key="6">
    <source>
        <dbReference type="SAM" id="MobiDB-lite"/>
    </source>
</evidence>
<dbReference type="InterPro" id="IPR050815">
    <property type="entry name" value="TF_fung"/>
</dbReference>
<comment type="caution">
    <text evidence="7">The sequence shown here is derived from an EMBL/GenBank/DDBJ whole genome shotgun (WGS) entry which is preliminary data.</text>
</comment>
<proteinExistence type="predicted"/>
<dbReference type="GO" id="GO:0000981">
    <property type="term" value="F:DNA-binding transcription factor activity, RNA polymerase II-specific"/>
    <property type="evidence" value="ECO:0007669"/>
    <property type="project" value="InterPro"/>
</dbReference>
<dbReference type="AlphaFoldDB" id="A0AAN6NSD7"/>
<evidence type="ECO:0000256" key="4">
    <source>
        <dbReference type="ARBA" id="ARBA00023163"/>
    </source>
</evidence>
<dbReference type="GO" id="GO:0046872">
    <property type="term" value="F:metal ion binding"/>
    <property type="evidence" value="ECO:0007669"/>
    <property type="project" value="UniProtKB-KW"/>
</dbReference>
<feature type="region of interest" description="Disordered" evidence="6">
    <location>
        <begin position="1"/>
        <end position="23"/>
    </location>
</feature>
<sequence>MSVASTSPASSPSQDTAKNPRGWGTVSPGLFMALDTVEDIHSFTSRCLSEVLGSRDNIEHVVARYFATTNTWFAIVDRVEFEALLKNIWIAPSAETSVLLLGMSLVTRLPQNNNLNGMTDSVYLSVKTMLNVVKTKVCLSIPLMQAELLIVMYEASHGMHQQAYMSVGSCCQLSRALGWWDQNFWSGQRRAGMPINLQLCSALWWATVYVDCLVQAGYQDHAYPLHTSAIPQDLTVPFPESFRHAGTNEALGSWDVTLGDVSGAMWPEAYSAYYLSSVLQRLADPASLSNADRDHLSHMIMNHTISMLGSDRASVVGTNFIALMRLSQHGILPNTGLVDTRSVDTIRSVIESMFTSALNIEQCGPNFCASLVAPCAPIAAYHAANMLMSLGENWLQDKDWLRKVECLKRYTIFVGQRWKIVGK</sequence>
<dbReference type="GO" id="GO:0005634">
    <property type="term" value="C:nucleus"/>
    <property type="evidence" value="ECO:0007669"/>
    <property type="project" value="UniProtKB-SubCell"/>
</dbReference>
<evidence type="ECO:0000256" key="1">
    <source>
        <dbReference type="ARBA" id="ARBA00004123"/>
    </source>
</evidence>
<evidence type="ECO:0000313" key="7">
    <source>
        <dbReference type="EMBL" id="KAK3951001.1"/>
    </source>
</evidence>
<keyword evidence="8" id="KW-1185">Reference proteome</keyword>
<evidence type="ECO:0000256" key="3">
    <source>
        <dbReference type="ARBA" id="ARBA00023015"/>
    </source>
</evidence>
<accession>A0AAN6NSD7</accession>